<sequence length="242" mass="26953">MIYKCLSPNAHKERISTQPEISKCSLDSPDFSESRIVSKKLKKDSKVNKDKQIASVGKVSEFYQIIQNLVPPSMNTDNKHTSRFLGTSNTQVSYSTLAQANSSTDSFIHKITNTDEGRKSPSPVKIESVSILKKAAGQDTDDEMSSSSASEDTLKYNISNELEDSEKLEDFPIKLHNLISSSEADSEKSLVIDGNRSTCFRTRNDTEELLGFSLDREAVPYAMHVFFAEGNILSVAYVYGWD</sequence>
<dbReference type="Proteomes" id="UP000499080">
    <property type="component" value="Unassembled WGS sequence"/>
</dbReference>
<evidence type="ECO:0000313" key="1">
    <source>
        <dbReference type="EMBL" id="GBN32197.1"/>
    </source>
</evidence>
<name>A0A4Y2N206_ARAVE</name>
<reference evidence="1 2" key="1">
    <citation type="journal article" date="2019" name="Sci. Rep.">
        <title>Orb-weaving spider Araneus ventricosus genome elucidates the spidroin gene catalogue.</title>
        <authorList>
            <person name="Kono N."/>
            <person name="Nakamura H."/>
            <person name="Ohtoshi R."/>
            <person name="Moran D.A.P."/>
            <person name="Shinohara A."/>
            <person name="Yoshida Y."/>
            <person name="Fujiwara M."/>
            <person name="Mori M."/>
            <person name="Tomita M."/>
            <person name="Arakawa K."/>
        </authorList>
    </citation>
    <scope>NUCLEOTIDE SEQUENCE [LARGE SCALE GENOMIC DNA]</scope>
</reference>
<dbReference type="AlphaFoldDB" id="A0A4Y2N206"/>
<organism evidence="1 2">
    <name type="scientific">Araneus ventricosus</name>
    <name type="common">Orbweaver spider</name>
    <name type="synonym">Epeira ventricosa</name>
    <dbReference type="NCBI Taxonomy" id="182803"/>
    <lineage>
        <taxon>Eukaryota</taxon>
        <taxon>Metazoa</taxon>
        <taxon>Ecdysozoa</taxon>
        <taxon>Arthropoda</taxon>
        <taxon>Chelicerata</taxon>
        <taxon>Arachnida</taxon>
        <taxon>Araneae</taxon>
        <taxon>Araneomorphae</taxon>
        <taxon>Entelegynae</taxon>
        <taxon>Araneoidea</taxon>
        <taxon>Araneidae</taxon>
        <taxon>Araneus</taxon>
    </lineage>
</organism>
<evidence type="ECO:0000313" key="2">
    <source>
        <dbReference type="Proteomes" id="UP000499080"/>
    </source>
</evidence>
<proteinExistence type="predicted"/>
<protein>
    <submittedName>
        <fullName evidence="1">Uncharacterized protein</fullName>
    </submittedName>
</protein>
<accession>A0A4Y2N206</accession>
<keyword evidence="2" id="KW-1185">Reference proteome</keyword>
<dbReference type="EMBL" id="BGPR01008200">
    <property type="protein sequence ID" value="GBN32197.1"/>
    <property type="molecule type" value="Genomic_DNA"/>
</dbReference>
<comment type="caution">
    <text evidence="1">The sequence shown here is derived from an EMBL/GenBank/DDBJ whole genome shotgun (WGS) entry which is preliminary data.</text>
</comment>
<gene>
    <name evidence="1" type="ORF">AVEN_113852_1</name>
</gene>